<evidence type="ECO:0000256" key="1">
    <source>
        <dbReference type="SAM" id="MobiDB-lite"/>
    </source>
</evidence>
<evidence type="ECO:0000313" key="4">
    <source>
        <dbReference type="EMBL" id="KAJ8029710.1"/>
    </source>
</evidence>
<dbReference type="SMART" id="SM00060">
    <property type="entry name" value="FN3"/>
    <property type="match status" value="9"/>
</dbReference>
<dbReference type="PANTHER" id="PTHR26391:SF18">
    <property type="entry name" value="PROTEIN KINASE RECEPTOR TIE-1, PUTATIVE-RELATED"/>
    <property type="match status" value="1"/>
</dbReference>
<dbReference type="Proteomes" id="UP001152320">
    <property type="component" value="Chromosome 14"/>
</dbReference>
<dbReference type="EMBL" id="JAIZAY010000014">
    <property type="protein sequence ID" value="KAJ8029710.1"/>
    <property type="molecule type" value="Genomic_DNA"/>
</dbReference>
<dbReference type="InterPro" id="IPR013783">
    <property type="entry name" value="Ig-like_fold"/>
</dbReference>
<dbReference type="InterPro" id="IPR003961">
    <property type="entry name" value="FN3_dom"/>
</dbReference>
<feature type="domain" description="Fibronectin type-III" evidence="3">
    <location>
        <begin position="484"/>
        <end position="581"/>
    </location>
</feature>
<feature type="chain" id="PRO_5040188373" evidence="2">
    <location>
        <begin position="23"/>
        <end position="1245"/>
    </location>
</feature>
<dbReference type="AlphaFoldDB" id="A0A9Q1BN63"/>
<dbReference type="PROSITE" id="PS50853">
    <property type="entry name" value="FN3"/>
    <property type="match status" value="8"/>
</dbReference>
<dbReference type="OrthoDB" id="114660at2759"/>
<keyword evidence="2" id="KW-0732">Signal</keyword>
<dbReference type="PANTHER" id="PTHR26391">
    <property type="entry name" value="INACTIVE TYROSINE-PROTEIN KINASE 7"/>
    <property type="match status" value="1"/>
</dbReference>
<evidence type="ECO:0000256" key="2">
    <source>
        <dbReference type="SAM" id="SignalP"/>
    </source>
</evidence>
<dbReference type="CDD" id="cd00063">
    <property type="entry name" value="FN3"/>
    <property type="match status" value="8"/>
</dbReference>
<feature type="domain" description="Fibronectin type-III" evidence="3">
    <location>
        <begin position="121"/>
        <end position="225"/>
    </location>
</feature>
<dbReference type="SUPFAM" id="SSF49265">
    <property type="entry name" value="Fibronectin type III"/>
    <property type="match status" value="5"/>
</dbReference>
<dbReference type="Gene3D" id="2.60.40.10">
    <property type="entry name" value="Immunoglobulins"/>
    <property type="match status" value="8"/>
</dbReference>
<feature type="signal peptide" evidence="2">
    <location>
        <begin position="1"/>
        <end position="22"/>
    </location>
</feature>
<evidence type="ECO:0000313" key="5">
    <source>
        <dbReference type="Proteomes" id="UP001152320"/>
    </source>
</evidence>
<feature type="domain" description="Fibronectin type-III" evidence="3">
    <location>
        <begin position="621"/>
        <end position="728"/>
    </location>
</feature>
<keyword evidence="5" id="KW-1185">Reference proteome</keyword>
<feature type="domain" description="Fibronectin type-III" evidence="3">
    <location>
        <begin position="833"/>
        <end position="935"/>
    </location>
</feature>
<feature type="domain" description="Fibronectin type-III" evidence="3">
    <location>
        <begin position="232"/>
        <end position="328"/>
    </location>
</feature>
<feature type="domain" description="Fibronectin type-III" evidence="3">
    <location>
        <begin position="1149"/>
        <end position="1245"/>
    </location>
</feature>
<feature type="region of interest" description="Disordered" evidence="1">
    <location>
        <begin position="564"/>
        <end position="583"/>
    </location>
</feature>
<dbReference type="InterPro" id="IPR036116">
    <property type="entry name" value="FN3_sf"/>
</dbReference>
<sequence>MKDFKSFMILICFASLILPSQCRILMGSSGCSLMSYGGRLIIDESMGADKQLLFGSKKRIFIFQPSPGMNRRWGLSRGQFSGSGRGVVWRSNGYCEGPPSHCPVTGRRPCLDKSLPCNIDPPSYLQERPLVFSDVTPTSITVTWPAWDEEADLGYGPVGGYKILMKEQEQTEFDEVAVGVSLSHHFENLKEDTKYDFRVVIVRSHLTGEGPPSTIQTQKTTVKEPPSYSRARTEPLQFSDVTPTSITASWPAWDGTTDLGSGPIVGYRIQIRKLGSFLEEVPVGLDLSHRFDNLTEDTEYEFRVVIVRNHTQGVGPPSRIQMQRTAVLEITTVQPFYNDSGVQIRINGSTNGNFSNESTPGRRPVNKFRHFLEKEDTKLRLGCSLSYGGRLTFGGNVSPLGNQLLFGPGGRKRIFIFQQPPGIHGKGWGHTKYFTGLRGRGLIWTSNGQCRGSQSGQSLCPTTEQRPCLDSKKPCDAMVPSYSNEAPLKFSEVSPTSILVKWPAWNANDDQGSGPIETYIIQYRKKGVGNFQGIRKGLSLSHRFEELEPGTQYEFRLIIVRDHPHGEGPPSEIQPQSTPSHGAKLDEDWTPILTGGGQTIVGINQGKVDLTPAAGISGYNPVRNLTVHPNGIGQLNLTWNPPDLDPTLFVALGYVVTYVLQRHDACLQHVDLSRQISVNDTEVVLTGLEDYAIYNISVIPRTKSVRQYVNMIVEGLPVHIAQRTLPSGPDANLRPVKGSPPSPSSTKLMFSWNRVTCDHHNGPNFIYNCVLYMLVDGEPPERITEVNVTHESHVFTDLIPCGRYRLEVTPRNQMYSGETETVETETSSAPFGVVGDLSFAPDPENGHFNVEWRPPRHTFCPVASYTVTTRLQKQQACHECVDEEENSITDIQETSCVLNNLLSYATYIVSIKTQGNDVGMTGSTFENVLITPKRAPSKSPNIMVDGESTTQTSLTFTWDPVSCQDLNGVFIQYTYSFHQTDSDVIIEEGSIREQSVRRITYNDLAACTNYTFNIRVDNDAFNGIYNTIYAKTNLSIPGNDTNLILKPGTNDTCADGTTCLIATWQKPRSSRCVADYQTISLHQIDVDNCRDTPAELISSSDFGSNQLEHIFTELKPNSLYRATLSVGNSAGSVTTTRELRTSESVPSGAPQDVVVKRPIRGTKLNITWDEPDCGHRNGNIVKYRYKLSLHDLVIHTDTTTEKWHFFENLQRGTTYSFTVSAYTQSGPGPYALSEGEEPFYFRTRD</sequence>
<feature type="domain" description="Fibronectin type-III" evidence="3">
    <location>
        <begin position="939"/>
        <end position="1038"/>
    </location>
</feature>
<feature type="region of interest" description="Disordered" evidence="1">
    <location>
        <begin position="210"/>
        <end position="232"/>
    </location>
</feature>
<gene>
    <name evidence="4" type="ORF">HOLleu_29173</name>
</gene>
<protein>
    <submittedName>
        <fullName evidence="4">Tyrosine-protein phosphatase Lar</fullName>
    </submittedName>
</protein>
<reference evidence="4" key="1">
    <citation type="submission" date="2021-10" db="EMBL/GenBank/DDBJ databases">
        <title>Tropical sea cucumber genome reveals ecological adaptation and Cuvierian tubules defense mechanism.</title>
        <authorList>
            <person name="Chen T."/>
        </authorList>
    </citation>
    <scope>NUCLEOTIDE SEQUENCE</scope>
    <source>
        <strain evidence="4">Nanhai2018</strain>
        <tissue evidence="4">Muscle</tissue>
    </source>
</reference>
<organism evidence="4 5">
    <name type="scientific">Holothuria leucospilota</name>
    <name type="common">Black long sea cucumber</name>
    <name type="synonym">Mertensiothuria leucospilota</name>
    <dbReference type="NCBI Taxonomy" id="206669"/>
    <lineage>
        <taxon>Eukaryota</taxon>
        <taxon>Metazoa</taxon>
        <taxon>Echinodermata</taxon>
        <taxon>Eleutherozoa</taxon>
        <taxon>Echinozoa</taxon>
        <taxon>Holothuroidea</taxon>
        <taxon>Aspidochirotacea</taxon>
        <taxon>Aspidochirotida</taxon>
        <taxon>Holothuriidae</taxon>
        <taxon>Holothuria</taxon>
    </lineage>
</organism>
<comment type="caution">
    <text evidence="4">The sequence shown here is derived from an EMBL/GenBank/DDBJ whole genome shotgun (WGS) entry which is preliminary data.</text>
</comment>
<evidence type="ECO:0000259" key="3">
    <source>
        <dbReference type="PROSITE" id="PS50853"/>
    </source>
</evidence>
<feature type="domain" description="Fibronectin type-III" evidence="3">
    <location>
        <begin position="729"/>
        <end position="829"/>
    </location>
</feature>
<name>A0A9Q1BN63_HOLLE</name>
<proteinExistence type="predicted"/>
<accession>A0A9Q1BN63</accession>
<dbReference type="Pfam" id="PF00041">
    <property type="entry name" value="fn3"/>
    <property type="match status" value="4"/>
</dbReference>